<proteinExistence type="predicted"/>
<feature type="domain" description="Phospholipid/glycerol acyltransferase" evidence="1">
    <location>
        <begin position="42"/>
        <end position="161"/>
    </location>
</feature>
<dbReference type="RefSeq" id="WP_123235161.1">
    <property type="nucleotide sequence ID" value="NZ_RJSG01000003.1"/>
</dbReference>
<dbReference type="InterPro" id="IPR002123">
    <property type="entry name" value="Plipid/glycerol_acylTrfase"/>
</dbReference>
<evidence type="ECO:0000313" key="3">
    <source>
        <dbReference type="Proteomes" id="UP000277094"/>
    </source>
</evidence>
<dbReference type="GO" id="GO:0016746">
    <property type="term" value="F:acyltransferase activity"/>
    <property type="evidence" value="ECO:0007669"/>
    <property type="project" value="UniProtKB-KW"/>
</dbReference>
<accession>A0A3N0DPL7</accession>
<sequence length="259" mass="27779">MNETEDFLRAAKGVWDVVATEYLERYHRLDVTIDARIPDEPVMFVCNHGFGGIVDLNVMAFAAALRKTGQDRPVTFLVHQIAWTLGIGKLVEIGGGRKATRAAAEQAIAEGHHIVVFPGGDIDAGKAFKDRNTVTFAGRSGFASLARRLNVPMVPVVTAGAGESLYVHSDGTDLASRFGLDKALRIKALPISVSIPWGISFGVTGLVPYIPLPSKLSTAVLAPVDPTSADTPEALAEHVQASMQRRMDELVASRRPIIG</sequence>
<dbReference type="Proteomes" id="UP000277094">
    <property type="component" value="Unassembled WGS sequence"/>
</dbReference>
<organism evidence="2 3">
    <name type="scientific">Nocardioides marmorisolisilvae</name>
    <dbReference type="NCBI Taxonomy" id="1542737"/>
    <lineage>
        <taxon>Bacteria</taxon>
        <taxon>Bacillati</taxon>
        <taxon>Actinomycetota</taxon>
        <taxon>Actinomycetes</taxon>
        <taxon>Propionibacteriales</taxon>
        <taxon>Nocardioidaceae</taxon>
        <taxon>Nocardioides</taxon>
    </lineage>
</organism>
<dbReference type="SMART" id="SM00563">
    <property type="entry name" value="PlsC"/>
    <property type="match status" value="1"/>
</dbReference>
<dbReference type="SUPFAM" id="SSF69593">
    <property type="entry name" value="Glycerol-3-phosphate (1)-acyltransferase"/>
    <property type="match status" value="1"/>
</dbReference>
<keyword evidence="2" id="KW-0012">Acyltransferase</keyword>
<name>A0A3N0DPL7_9ACTN</name>
<gene>
    <name evidence="2" type="ORF">EFL95_16320</name>
</gene>
<protein>
    <submittedName>
        <fullName evidence="2">Glycerol acyltransferase</fullName>
    </submittedName>
</protein>
<dbReference type="GO" id="GO:0016020">
    <property type="term" value="C:membrane"/>
    <property type="evidence" value="ECO:0007669"/>
    <property type="project" value="TreeGrafter"/>
</dbReference>
<dbReference type="EMBL" id="RJSG01000003">
    <property type="protein sequence ID" value="RNL77575.1"/>
    <property type="molecule type" value="Genomic_DNA"/>
</dbReference>
<dbReference type="OrthoDB" id="7056876at2"/>
<dbReference type="Pfam" id="PF01553">
    <property type="entry name" value="Acyltransferase"/>
    <property type="match status" value="1"/>
</dbReference>
<comment type="caution">
    <text evidence="2">The sequence shown here is derived from an EMBL/GenBank/DDBJ whole genome shotgun (WGS) entry which is preliminary data.</text>
</comment>
<evidence type="ECO:0000313" key="2">
    <source>
        <dbReference type="EMBL" id="RNL77575.1"/>
    </source>
</evidence>
<dbReference type="AlphaFoldDB" id="A0A3N0DPL7"/>
<dbReference type="PANTHER" id="PTHR22753">
    <property type="entry name" value="TRANSMEMBRANE PROTEIN 68"/>
    <property type="match status" value="1"/>
</dbReference>
<dbReference type="PANTHER" id="PTHR22753:SF14">
    <property type="entry name" value="MONOACYLGLYCEROL_DIACYLGLYCEROL O-ACYLTRANSFERASE"/>
    <property type="match status" value="1"/>
</dbReference>
<keyword evidence="3" id="KW-1185">Reference proteome</keyword>
<evidence type="ECO:0000259" key="1">
    <source>
        <dbReference type="SMART" id="SM00563"/>
    </source>
</evidence>
<reference evidence="2 3" key="1">
    <citation type="submission" date="2018-11" db="EMBL/GenBank/DDBJ databases">
        <authorList>
            <person name="Li F."/>
        </authorList>
    </citation>
    <scope>NUCLEOTIDE SEQUENCE [LARGE SCALE GENOMIC DNA]</scope>
    <source>
        <strain evidence="2 3">KIS18-7</strain>
    </source>
</reference>
<keyword evidence="2" id="KW-0808">Transferase</keyword>